<feature type="domain" description="HMG" evidence="2">
    <location>
        <begin position="334"/>
        <end position="465"/>
    </location>
</feature>
<evidence type="ECO:0000313" key="4">
    <source>
        <dbReference type="Proteomes" id="UP000521943"/>
    </source>
</evidence>
<feature type="region of interest" description="Disordered" evidence="1">
    <location>
        <begin position="59"/>
        <end position="89"/>
    </location>
</feature>
<feature type="compositionally biased region" description="Acidic residues" evidence="1">
    <location>
        <begin position="554"/>
        <end position="564"/>
    </location>
</feature>
<gene>
    <name evidence="3" type="ORF">DFP72DRAFT_818384</name>
</gene>
<feature type="region of interest" description="Disordered" evidence="1">
    <location>
        <begin position="1"/>
        <end position="36"/>
    </location>
</feature>
<comment type="caution">
    <text evidence="3">The sequence shown here is derived from an EMBL/GenBank/DDBJ whole genome shotgun (WGS) entry which is preliminary data.</text>
</comment>
<dbReference type="AlphaFoldDB" id="A0A8H6HQE4"/>
<dbReference type="EMBL" id="JACGCI010000060">
    <property type="protein sequence ID" value="KAF6749911.1"/>
    <property type="molecule type" value="Genomic_DNA"/>
</dbReference>
<organism evidence="3 4">
    <name type="scientific">Ephemerocybe angulata</name>
    <dbReference type="NCBI Taxonomy" id="980116"/>
    <lineage>
        <taxon>Eukaryota</taxon>
        <taxon>Fungi</taxon>
        <taxon>Dikarya</taxon>
        <taxon>Basidiomycota</taxon>
        <taxon>Agaricomycotina</taxon>
        <taxon>Agaricomycetes</taxon>
        <taxon>Agaricomycetidae</taxon>
        <taxon>Agaricales</taxon>
        <taxon>Agaricineae</taxon>
        <taxon>Psathyrellaceae</taxon>
        <taxon>Ephemerocybe</taxon>
    </lineage>
</organism>
<dbReference type="PANTHER" id="PTHR34305:SF1">
    <property type="entry name" value="SWIM-TYPE DOMAIN-CONTAINING PROTEIN"/>
    <property type="match status" value="1"/>
</dbReference>
<feature type="compositionally biased region" description="Polar residues" evidence="1">
    <location>
        <begin position="71"/>
        <end position="84"/>
    </location>
</feature>
<dbReference type="OrthoDB" id="5598737at2759"/>
<accession>A0A8H6HQE4</accession>
<sequence>MPPKRKNVSHDSSSECSDFAIRVSESDSEEEEFSYPNSLLDDARVAEWESPSVASRTYAKPLTRRKRVNPPDSQSVVARPSTSPEPLPSVLSVASDALSNEQHGDPDLTSAQLSNYRDAVEASVAGFYFIGGTVFVVEGWDLVRQRSAAGWYHLQYIWISGALHVVCTCPVGIDNRACVHRELFKTFELDVSAENGGQNEVNEDSTLFLRQQQINSPDEFLSVFSVRSFSSSHLKGRAIVTHVGSSATDGVWRCSKDAGTDPCVHVRSAHRRLHDLLGGEAGDLEGVSIMMAFKPGGSANRYVGSISHLPILPPAAIMLPSDPRLYSRPPPLRSEPPPLLRLNENSTCSCSPGKPLFNPVGPVATQKCRVFTLVSAYKTDIQLQPCPECPRNHHRHVGPDLRELGIFNFNNSILVTHDLLDEYTIAFTVSETPFTAFVHMVNLRYGTTGGCFMGEDLFQDVWFAYVIRQALNNDMRCPRSGCGDYPDTVIFDGITLAFGRKHISGSLIPPTTSDSTSIVRPTVKNNPKQQLISNATLRKQVRRIIEVPSFDSLLSEEDDNDESDGPSAEQQARQEDRARLHFKLLDDTVSGLREESPALASLFHEVYKSILLSKKSVSPAYRNFFRQVAAEESVLQMFNGSALENLRTFLANPIPYRLTEIITVPAVYNLLKPRNTWDDVIPILHWMLQRGDKVLQDLKRDPDLGSFPLIAIEEKSWAETGALYSFPQIRHRPIYPKLRTDQRQDTSKPRGDRCGKYYNQYGERRLTGGIMVAWCTHSICYGFHHIPESEGRNDVFSALVTRWPTAPHRVVYDFACALGPYCMIREPHFFENTLFVIDHFHSRGHTKCSPAAFLSEYANTDPRLVPINSSAAECGNSSLKRIRKSVSYMSQRRAVIYTKVFISVWNRLRLV</sequence>
<reference evidence="3 4" key="1">
    <citation type="submission" date="2020-07" db="EMBL/GenBank/DDBJ databases">
        <title>Comparative genomics of pyrophilous fungi reveals a link between fire events and developmental genes.</title>
        <authorList>
            <consortium name="DOE Joint Genome Institute"/>
            <person name="Steindorff A.S."/>
            <person name="Carver A."/>
            <person name="Calhoun S."/>
            <person name="Stillman K."/>
            <person name="Liu H."/>
            <person name="Lipzen A."/>
            <person name="Pangilinan J."/>
            <person name="Labutti K."/>
            <person name="Bruns T.D."/>
            <person name="Grigoriev I.V."/>
        </authorList>
    </citation>
    <scope>NUCLEOTIDE SEQUENCE [LARGE SCALE GENOMIC DNA]</scope>
    <source>
        <strain evidence="3 4">CBS 144469</strain>
    </source>
</reference>
<name>A0A8H6HQE4_9AGAR</name>
<protein>
    <recommendedName>
        <fullName evidence="2">HMG domain-containing protein</fullName>
    </recommendedName>
</protein>
<dbReference type="InterPro" id="IPR040648">
    <property type="entry name" value="HMGXB3_CxC4"/>
</dbReference>
<dbReference type="Pfam" id="PF18717">
    <property type="entry name" value="CxC4"/>
    <property type="match status" value="1"/>
</dbReference>
<evidence type="ECO:0000256" key="1">
    <source>
        <dbReference type="SAM" id="MobiDB-lite"/>
    </source>
</evidence>
<dbReference type="Proteomes" id="UP000521943">
    <property type="component" value="Unassembled WGS sequence"/>
</dbReference>
<proteinExistence type="predicted"/>
<feature type="region of interest" description="Disordered" evidence="1">
    <location>
        <begin position="554"/>
        <end position="573"/>
    </location>
</feature>
<evidence type="ECO:0000313" key="3">
    <source>
        <dbReference type="EMBL" id="KAF6749911.1"/>
    </source>
</evidence>
<evidence type="ECO:0000259" key="2">
    <source>
        <dbReference type="Pfam" id="PF18717"/>
    </source>
</evidence>
<keyword evidence="4" id="KW-1185">Reference proteome</keyword>
<dbReference type="PANTHER" id="PTHR34305">
    <property type="entry name" value="EXPRESSED PROTEIN"/>
    <property type="match status" value="1"/>
</dbReference>